<reference evidence="8 9" key="2">
    <citation type="submission" date="2018-11" db="EMBL/GenBank/DDBJ databases">
        <authorList>
            <consortium name="Pathogen Informatics"/>
        </authorList>
    </citation>
    <scope>NUCLEOTIDE SEQUENCE [LARGE SCALE GENOMIC DNA]</scope>
</reference>
<name>A0A0M3KI91_ANISI</name>
<protein>
    <submittedName>
        <fullName evidence="10">Cadherin domain-containing protein</fullName>
    </submittedName>
</protein>
<evidence type="ECO:0000313" key="8">
    <source>
        <dbReference type="EMBL" id="VDK74213.1"/>
    </source>
</evidence>
<proteinExistence type="predicted"/>
<dbReference type="Gene3D" id="2.60.40.60">
    <property type="entry name" value="Cadherins"/>
    <property type="match status" value="3"/>
</dbReference>
<evidence type="ECO:0000313" key="10">
    <source>
        <dbReference type="WBParaSite" id="ASIM_0002071001-mRNA-1"/>
    </source>
</evidence>
<dbReference type="InterPro" id="IPR015919">
    <property type="entry name" value="Cadherin-like_sf"/>
</dbReference>
<evidence type="ECO:0000256" key="2">
    <source>
        <dbReference type="ARBA" id="ARBA00022737"/>
    </source>
</evidence>
<evidence type="ECO:0000256" key="5">
    <source>
        <dbReference type="PROSITE-ProRule" id="PRU00043"/>
    </source>
</evidence>
<dbReference type="GO" id="GO:0045296">
    <property type="term" value="F:cadherin binding"/>
    <property type="evidence" value="ECO:0007669"/>
    <property type="project" value="TreeGrafter"/>
</dbReference>
<comment type="subcellular location">
    <subcellularLocation>
        <location evidence="1">Membrane</location>
    </subcellularLocation>
</comment>
<accession>A0A0M3KI91</accession>
<dbReference type="GO" id="GO:0005509">
    <property type="term" value="F:calcium ion binding"/>
    <property type="evidence" value="ECO:0007669"/>
    <property type="project" value="UniProtKB-UniRule"/>
</dbReference>
<feature type="domain" description="Cadherin" evidence="7">
    <location>
        <begin position="186"/>
        <end position="331"/>
    </location>
</feature>
<evidence type="ECO:0000256" key="4">
    <source>
        <dbReference type="ARBA" id="ARBA00023136"/>
    </source>
</evidence>
<dbReference type="GO" id="GO:0008013">
    <property type="term" value="F:beta-catenin binding"/>
    <property type="evidence" value="ECO:0007669"/>
    <property type="project" value="TreeGrafter"/>
</dbReference>
<evidence type="ECO:0000259" key="7">
    <source>
        <dbReference type="PROSITE" id="PS50268"/>
    </source>
</evidence>
<dbReference type="OrthoDB" id="6252479at2759"/>
<dbReference type="PRINTS" id="PR00205">
    <property type="entry name" value="CADHERIN"/>
</dbReference>
<keyword evidence="3 5" id="KW-0106">Calcium</keyword>
<dbReference type="PROSITE" id="PS50268">
    <property type="entry name" value="CADHERIN_2"/>
    <property type="match status" value="3"/>
</dbReference>
<keyword evidence="4" id="KW-0472">Membrane</keyword>
<dbReference type="GO" id="GO:0016342">
    <property type="term" value="C:catenin complex"/>
    <property type="evidence" value="ECO:0007669"/>
    <property type="project" value="TreeGrafter"/>
</dbReference>
<evidence type="ECO:0000256" key="6">
    <source>
        <dbReference type="SAM" id="MobiDB-lite"/>
    </source>
</evidence>
<dbReference type="PANTHER" id="PTHR24027">
    <property type="entry name" value="CADHERIN-23"/>
    <property type="match status" value="1"/>
</dbReference>
<feature type="domain" description="Cadherin" evidence="7">
    <location>
        <begin position="74"/>
        <end position="184"/>
    </location>
</feature>
<dbReference type="AlphaFoldDB" id="A0A0M3KI91"/>
<dbReference type="InterPro" id="IPR002126">
    <property type="entry name" value="Cadherin-like_dom"/>
</dbReference>
<dbReference type="EMBL" id="UYRR01038675">
    <property type="protein sequence ID" value="VDK74213.1"/>
    <property type="molecule type" value="Genomic_DNA"/>
</dbReference>
<dbReference type="Proteomes" id="UP000267096">
    <property type="component" value="Unassembled WGS sequence"/>
</dbReference>
<gene>
    <name evidence="8" type="ORF">ASIM_LOCUS20089</name>
</gene>
<dbReference type="InterPro" id="IPR039808">
    <property type="entry name" value="Cadherin"/>
</dbReference>
<evidence type="ECO:0000313" key="9">
    <source>
        <dbReference type="Proteomes" id="UP000267096"/>
    </source>
</evidence>
<dbReference type="PANTHER" id="PTHR24027:SF438">
    <property type="entry name" value="CADHERIN 23"/>
    <property type="match status" value="1"/>
</dbReference>
<dbReference type="CDD" id="cd11304">
    <property type="entry name" value="Cadherin_repeat"/>
    <property type="match status" value="3"/>
</dbReference>
<reference evidence="10" key="1">
    <citation type="submission" date="2017-02" db="UniProtKB">
        <authorList>
            <consortium name="WormBaseParasite"/>
        </authorList>
    </citation>
    <scope>IDENTIFICATION</scope>
</reference>
<feature type="region of interest" description="Disordered" evidence="6">
    <location>
        <begin position="203"/>
        <end position="233"/>
    </location>
</feature>
<feature type="domain" description="Cadherin" evidence="7">
    <location>
        <begin position="7"/>
        <end position="73"/>
    </location>
</feature>
<dbReference type="GO" id="GO:0007156">
    <property type="term" value="P:homophilic cell adhesion via plasma membrane adhesion molecules"/>
    <property type="evidence" value="ECO:0007669"/>
    <property type="project" value="InterPro"/>
</dbReference>
<dbReference type="SUPFAM" id="SSF49313">
    <property type="entry name" value="Cadherin-like"/>
    <property type="match status" value="3"/>
</dbReference>
<keyword evidence="9" id="KW-1185">Reference proteome</keyword>
<organism evidence="10">
    <name type="scientific">Anisakis simplex</name>
    <name type="common">Herring worm</name>
    <dbReference type="NCBI Taxonomy" id="6269"/>
    <lineage>
        <taxon>Eukaryota</taxon>
        <taxon>Metazoa</taxon>
        <taxon>Ecdysozoa</taxon>
        <taxon>Nematoda</taxon>
        <taxon>Chromadorea</taxon>
        <taxon>Rhabditida</taxon>
        <taxon>Spirurina</taxon>
        <taxon>Ascaridomorpha</taxon>
        <taxon>Ascaridoidea</taxon>
        <taxon>Anisakidae</taxon>
        <taxon>Anisakis</taxon>
        <taxon>Anisakis simplex complex</taxon>
    </lineage>
</organism>
<dbReference type="InterPro" id="IPR020894">
    <property type="entry name" value="Cadherin_CS"/>
</dbReference>
<evidence type="ECO:0000256" key="3">
    <source>
        <dbReference type="ARBA" id="ARBA00022837"/>
    </source>
</evidence>
<dbReference type="GO" id="GO:0016477">
    <property type="term" value="P:cell migration"/>
    <property type="evidence" value="ECO:0007669"/>
    <property type="project" value="TreeGrafter"/>
</dbReference>
<dbReference type="PROSITE" id="PS00232">
    <property type="entry name" value="CADHERIN_1"/>
    <property type="match status" value="2"/>
</dbReference>
<dbReference type="SMART" id="SM00112">
    <property type="entry name" value="CA"/>
    <property type="match status" value="3"/>
</dbReference>
<sequence length="344" mass="38051">MKQQQHYSLESAIPFRIDPVEGAIYTTGPLDREQRGEWTLEVKAEDNGRFERRSNSTRLIVVVGDRNDNEPVILNDLYDVFIPQGLQKGDLVHCVRAADADQNDTLTLAIAPAVAGDSDPDESSGFFRIDQRNGAILAARSLEAKDFYRVTVTVADGGGHSSAATFNFYVGGGHGKFGKNFPRFEKPTRSEFVVKEGASSNPITTFRAAPPGRQFITKTKDDDYNSSHRDDNSSQDDVIRYAIACGDRWGAFRIHPSNGQLYATAKLDYELQNRFDLVISARFITPPTDSSQANGYHPQAGPIGGSSLPPLFAYTQVTILVEDLNDNAPIFDQVRRIFLHFATV</sequence>
<dbReference type="Pfam" id="PF00028">
    <property type="entry name" value="Cadherin"/>
    <property type="match status" value="2"/>
</dbReference>
<keyword evidence="2" id="KW-0677">Repeat</keyword>
<dbReference type="WBParaSite" id="ASIM_0002071001-mRNA-1">
    <property type="protein sequence ID" value="ASIM_0002071001-mRNA-1"/>
    <property type="gene ID" value="ASIM_0002071001"/>
</dbReference>
<evidence type="ECO:0000256" key="1">
    <source>
        <dbReference type="ARBA" id="ARBA00004370"/>
    </source>
</evidence>
<feature type="compositionally biased region" description="Basic and acidic residues" evidence="6">
    <location>
        <begin position="218"/>
        <end position="232"/>
    </location>
</feature>